<dbReference type="InterPro" id="IPR052341">
    <property type="entry name" value="LOG_family_nucleotidases"/>
</dbReference>
<sequence>MSKAFEDAAFMHGEDARPLRILAEYLEPKQRLRDNRIERAITFWGSARIQAGDDRVGDGRDYYGMASDLGKRLAEWTMHTHDSGQRYHVLTGGGPGIMEAAHAGAAEVNARLNVGFNISLPFEQRANPYIPDDQVFEFHYFFTRKFWFLNLSAALVIFPGGFGTLDELFELLTLTQTGKTHARPIVLFGESYWREVINLEALARQALIATKDLELVRHVDCVDRAFDILTHSLQ</sequence>
<evidence type="ECO:0000313" key="4">
    <source>
        <dbReference type="EMBL" id="ORE86177.1"/>
    </source>
</evidence>
<organism evidence="4 5">
    <name type="scientific">Oceanococcus atlanticus</name>
    <dbReference type="NCBI Taxonomy" id="1317117"/>
    <lineage>
        <taxon>Bacteria</taxon>
        <taxon>Pseudomonadati</taxon>
        <taxon>Pseudomonadota</taxon>
        <taxon>Gammaproteobacteria</taxon>
        <taxon>Chromatiales</taxon>
        <taxon>Oceanococcaceae</taxon>
        <taxon>Oceanococcus</taxon>
    </lineage>
</organism>
<comment type="catalytic activity">
    <reaction evidence="1">
        <text>AMP + H2O = D-ribose 5-phosphate + adenine</text>
        <dbReference type="Rhea" id="RHEA:20129"/>
        <dbReference type="ChEBI" id="CHEBI:15377"/>
        <dbReference type="ChEBI" id="CHEBI:16708"/>
        <dbReference type="ChEBI" id="CHEBI:78346"/>
        <dbReference type="ChEBI" id="CHEBI:456215"/>
        <dbReference type="EC" id="3.2.2.4"/>
    </reaction>
</comment>
<dbReference type="EMBL" id="AQQV01000003">
    <property type="protein sequence ID" value="ORE86177.1"/>
    <property type="molecule type" value="Genomic_DNA"/>
</dbReference>
<dbReference type="Gene3D" id="3.40.50.450">
    <property type="match status" value="1"/>
</dbReference>
<dbReference type="InterPro" id="IPR031100">
    <property type="entry name" value="LOG_fam"/>
</dbReference>
<name>A0A1Y1SC10_9GAMM</name>
<dbReference type="PANTHER" id="PTHR43393">
    <property type="entry name" value="CYTOKININ RIBOSIDE 5'-MONOPHOSPHATE PHOSPHORIBOHYDROLASE"/>
    <property type="match status" value="1"/>
</dbReference>
<dbReference type="Pfam" id="PF03641">
    <property type="entry name" value="Lysine_decarbox"/>
    <property type="match status" value="1"/>
</dbReference>
<reference evidence="4 5" key="1">
    <citation type="submission" date="2013-04" db="EMBL/GenBank/DDBJ databases">
        <title>Oceanococcus atlanticus 22II-S10r2 Genome Sequencing.</title>
        <authorList>
            <person name="Lai Q."/>
            <person name="Li G."/>
            <person name="Shao Z."/>
        </authorList>
    </citation>
    <scope>NUCLEOTIDE SEQUENCE [LARGE SCALE GENOMIC DNA]</scope>
    <source>
        <strain evidence="4 5">22II-S10r2</strain>
    </source>
</reference>
<dbReference type="SUPFAM" id="SSF102405">
    <property type="entry name" value="MCP/YpsA-like"/>
    <property type="match status" value="1"/>
</dbReference>
<dbReference type="RefSeq" id="WP_083562327.1">
    <property type="nucleotide sequence ID" value="NZ_AQQV01000003.1"/>
</dbReference>
<keyword evidence="5" id="KW-1185">Reference proteome</keyword>
<proteinExistence type="predicted"/>
<gene>
    <name evidence="4" type="ORF">ATO7_12808</name>
</gene>
<dbReference type="GO" id="GO:0008714">
    <property type="term" value="F:AMP nucleosidase activity"/>
    <property type="evidence" value="ECO:0007669"/>
    <property type="project" value="UniProtKB-EC"/>
</dbReference>
<evidence type="ECO:0000256" key="1">
    <source>
        <dbReference type="ARBA" id="ARBA00000274"/>
    </source>
</evidence>
<evidence type="ECO:0000256" key="3">
    <source>
        <dbReference type="ARBA" id="ARBA00031983"/>
    </source>
</evidence>
<dbReference type="AlphaFoldDB" id="A0A1Y1SC10"/>
<comment type="caution">
    <text evidence="4">The sequence shown here is derived from an EMBL/GenBank/DDBJ whole genome shotgun (WGS) entry which is preliminary data.</text>
</comment>
<dbReference type="PANTHER" id="PTHR43393:SF3">
    <property type="entry name" value="LYSINE DECARBOXYLASE-LIKE PROTEIN"/>
    <property type="match status" value="1"/>
</dbReference>
<dbReference type="STRING" id="1317117.ATO7_12808"/>
<evidence type="ECO:0000313" key="5">
    <source>
        <dbReference type="Proteomes" id="UP000192342"/>
    </source>
</evidence>
<accession>A0A1Y1SC10</accession>
<dbReference type="GO" id="GO:0005829">
    <property type="term" value="C:cytosol"/>
    <property type="evidence" value="ECO:0007669"/>
    <property type="project" value="TreeGrafter"/>
</dbReference>
<dbReference type="OrthoDB" id="9801098at2"/>
<dbReference type="EC" id="3.2.2.4" evidence="2"/>
<dbReference type="Proteomes" id="UP000192342">
    <property type="component" value="Unassembled WGS sequence"/>
</dbReference>
<evidence type="ECO:0000256" key="2">
    <source>
        <dbReference type="ARBA" id="ARBA00011985"/>
    </source>
</evidence>
<protein>
    <recommendedName>
        <fullName evidence="3">AMP nucleosidase</fullName>
        <ecNumber evidence="2">3.2.2.4</ecNumber>
    </recommendedName>
    <alternativeName>
        <fullName evidence="3">AMP nucleosidase</fullName>
    </alternativeName>
</protein>